<dbReference type="InterPro" id="IPR036259">
    <property type="entry name" value="MFS_trans_sf"/>
</dbReference>
<keyword evidence="5 7" id="KW-1133">Transmembrane helix</keyword>
<feature type="transmembrane region" description="Helical" evidence="7">
    <location>
        <begin position="123"/>
        <end position="142"/>
    </location>
</feature>
<gene>
    <name evidence="9" type="ORF">CANCADRAFT_58728</name>
</gene>
<dbReference type="InterPro" id="IPR020846">
    <property type="entry name" value="MFS_dom"/>
</dbReference>
<feature type="domain" description="Major facilitator superfamily (MFS) profile" evidence="8">
    <location>
        <begin position="1"/>
        <end position="497"/>
    </location>
</feature>
<evidence type="ECO:0000256" key="2">
    <source>
        <dbReference type="ARBA" id="ARBA00008335"/>
    </source>
</evidence>
<evidence type="ECO:0000256" key="3">
    <source>
        <dbReference type="ARBA" id="ARBA00022448"/>
    </source>
</evidence>
<feature type="transmembrane region" description="Helical" evidence="7">
    <location>
        <begin position="225"/>
        <end position="250"/>
    </location>
</feature>
<dbReference type="SUPFAM" id="SSF103473">
    <property type="entry name" value="MFS general substrate transporter"/>
    <property type="match status" value="1"/>
</dbReference>
<evidence type="ECO:0000256" key="7">
    <source>
        <dbReference type="SAM" id="Phobius"/>
    </source>
</evidence>
<feature type="transmembrane region" description="Helical" evidence="7">
    <location>
        <begin position="62"/>
        <end position="85"/>
    </location>
</feature>
<evidence type="ECO:0000259" key="8">
    <source>
        <dbReference type="PROSITE" id="PS50850"/>
    </source>
</evidence>
<reference evidence="10" key="1">
    <citation type="submission" date="2016-02" db="EMBL/GenBank/DDBJ databases">
        <title>Comparative genomics of biotechnologically important yeasts.</title>
        <authorList>
            <consortium name="DOE Joint Genome Institute"/>
            <person name="Riley R."/>
            <person name="Haridas S."/>
            <person name="Wolfe K.H."/>
            <person name="Lopes M.R."/>
            <person name="Hittinger C.T."/>
            <person name="Goker M."/>
            <person name="Salamov A."/>
            <person name="Wisecaver J."/>
            <person name="Long T.M."/>
            <person name="Aerts A.L."/>
            <person name="Barry K."/>
            <person name="Choi C."/>
            <person name="Clum A."/>
            <person name="Coughlan A.Y."/>
            <person name="Deshpande S."/>
            <person name="Douglass A.P."/>
            <person name="Hanson S.J."/>
            <person name="Klenk H.-P."/>
            <person name="Labutti K."/>
            <person name="Lapidus A."/>
            <person name="Lindquist E."/>
            <person name="Lipzen A."/>
            <person name="Meier-Kolthoff J.P."/>
            <person name="Ohm R.A."/>
            <person name="Otillar R.P."/>
            <person name="Pangilinan J."/>
            <person name="Peng Y."/>
            <person name="Rokas A."/>
            <person name="Rosa C.A."/>
            <person name="Scheuner C."/>
            <person name="Sibirny A.A."/>
            <person name="Slot J.C."/>
            <person name="Stielow J.B."/>
            <person name="Sun H."/>
            <person name="Kurtzman C.P."/>
            <person name="Blackwell M."/>
            <person name="Jeffries T.W."/>
            <person name="Grigoriev I.V."/>
        </authorList>
    </citation>
    <scope>NUCLEOTIDE SEQUENCE [LARGE SCALE GENOMIC DNA]</scope>
    <source>
        <strain evidence="10">NRRL Y-17796</strain>
    </source>
</reference>
<comment type="similarity">
    <text evidence="2">Belongs to the major facilitator superfamily.</text>
</comment>
<evidence type="ECO:0000256" key="6">
    <source>
        <dbReference type="ARBA" id="ARBA00023136"/>
    </source>
</evidence>
<evidence type="ECO:0000313" key="9">
    <source>
        <dbReference type="EMBL" id="ODV88431.1"/>
    </source>
</evidence>
<keyword evidence="6 7" id="KW-0472">Membrane</keyword>
<dbReference type="GO" id="GO:0015174">
    <property type="term" value="F:basic amino acid transmembrane transporter activity"/>
    <property type="evidence" value="ECO:0007669"/>
    <property type="project" value="TreeGrafter"/>
</dbReference>
<dbReference type="GO" id="GO:0012505">
    <property type="term" value="C:endomembrane system"/>
    <property type="evidence" value="ECO:0007669"/>
    <property type="project" value="UniProtKB-SubCell"/>
</dbReference>
<name>A0A1E4T9M1_9ASCO</name>
<keyword evidence="10" id="KW-1185">Reference proteome</keyword>
<accession>A0A1E4T9M1</accession>
<keyword evidence="4 7" id="KW-0812">Transmembrane</keyword>
<evidence type="ECO:0000256" key="1">
    <source>
        <dbReference type="ARBA" id="ARBA00004127"/>
    </source>
</evidence>
<dbReference type="GO" id="GO:0000329">
    <property type="term" value="C:fungal-type vacuole membrane"/>
    <property type="evidence" value="ECO:0007669"/>
    <property type="project" value="TreeGrafter"/>
</dbReference>
<feature type="transmembrane region" description="Helical" evidence="7">
    <location>
        <begin position="471"/>
        <end position="492"/>
    </location>
</feature>
<feature type="transmembrane region" description="Helical" evidence="7">
    <location>
        <begin position="310"/>
        <end position="328"/>
    </location>
</feature>
<feature type="transmembrane region" description="Helical" evidence="7">
    <location>
        <begin position="200"/>
        <end position="219"/>
    </location>
</feature>
<keyword evidence="3" id="KW-0813">Transport</keyword>
<feature type="transmembrane region" description="Helical" evidence="7">
    <location>
        <begin position="148"/>
        <end position="167"/>
    </location>
</feature>
<feature type="transmembrane region" description="Helical" evidence="7">
    <location>
        <begin position="29"/>
        <end position="50"/>
    </location>
</feature>
<dbReference type="PROSITE" id="PS50850">
    <property type="entry name" value="MFS"/>
    <property type="match status" value="1"/>
</dbReference>
<dbReference type="OrthoDB" id="3437016at2759"/>
<feature type="transmembrane region" description="Helical" evidence="7">
    <location>
        <begin position="403"/>
        <end position="425"/>
    </location>
</feature>
<feature type="transmembrane region" description="Helical" evidence="7">
    <location>
        <begin position="368"/>
        <end position="391"/>
    </location>
</feature>
<dbReference type="PANTHER" id="PTHR23501:SF191">
    <property type="entry name" value="VACUOLAR BASIC AMINO ACID TRANSPORTER 4"/>
    <property type="match status" value="1"/>
</dbReference>
<feature type="transmembrane region" description="Helical" evidence="7">
    <location>
        <begin position="91"/>
        <end position="111"/>
    </location>
</feature>
<proteinExistence type="inferred from homology"/>
<dbReference type="Gene3D" id="1.20.1250.20">
    <property type="entry name" value="MFS general substrate transporter like domains"/>
    <property type="match status" value="2"/>
</dbReference>
<dbReference type="InterPro" id="IPR011701">
    <property type="entry name" value="MFS"/>
</dbReference>
<comment type="subcellular location">
    <subcellularLocation>
        <location evidence="1">Endomembrane system</location>
        <topology evidence="1">Multi-pass membrane protein</topology>
    </subcellularLocation>
</comment>
<evidence type="ECO:0000313" key="10">
    <source>
        <dbReference type="Proteomes" id="UP000095023"/>
    </source>
</evidence>
<dbReference type="AlphaFoldDB" id="A0A1E4T9M1"/>
<feature type="transmembrane region" description="Helical" evidence="7">
    <location>
        <begin position="270"/>
        <end position="290"/>
    </location>
</feature>
<dbReference type="Proteomes" id="UP000095023">
    <property type="component" value="Unassembled WGS sequence"/>
</dbReference>
<dbReference type="PANTHER" id="PTHR23501">
    <property type="entry name" value="MAJOR FACILITATOR SUPERFAMILY"/>
    <property type="match status" value="1"/>
</dbReference>
<evidence type="ECO:0000256" key="4">
    <source>
        <dbReference type="ARBA" id="ARBA00022692"/>
    </source>
</evidence>
<organism evidence="9 10">
    <name type="scientific">Tortispora caseinolytica NRRL Y-17796</name>
    <dbReference type="NCBI Taxonomy" id="767744"/>
    <lineage>
        <taxon>Eukaryota</taxon>
        <taxon>Fungi</taxon>
        <taxon>Dikarya</taxon>
        <taxon>Ascomycota</taxon>
        <taxon>Saccharomycotina</taxon>
        <taxon>Trigonopsidomycetes</taxon>
        <taxon>Trigonopsidales</taxon>
        <taxon>Trigonopsidaceae</taxon>
        <taxon>Tortispora</taxon>
    </lineage>
</organism>
<dbReference type="EMBL" id="KV453844">
    <property type="protein sequence ID" value="ODV88431.1"/>
    <property type="molecule type" value="Genomic_DNA"/>
</dbReference>
<sequence>MYLGTFLAAFDGTMVAALGGVISSEFGDFGAIAWIQSSFLIACAAFQPLFGKLTDIFGRRSGLIFCNIFFGVGCAVCGMSTSVWVLVAGRAIAGIGGGGLTALNTITTSDLVSLRQRGFYQGIGNLVFGAGAALGGVIGGYLADIIGWRAAFLIQVPLIIVSGFIVAMKLHIPPEVTAALTGQNVHDVVHATLSNRLRRVDFLGSFTLITSLLLFLYSLSSGGTVYAWSSPIIIACFSASLVVLAVFVYVELCIAKEPVLPLHLMTNRSVLGAALMNWFTTMAVYVVLFYTPIYFIAVLGTSTKAAGSRLISNFVGASTGSLGSGLYMRKTGKYRNLSIMASFLYVVGMLPIIFIGEHPHILVEYTALFLPGLCYACILTTTLIALIAAVPVEYQATTTSIQYAFRGTGSSIGVTVAACVFQNVLKRQLHARVTGPDADTIIESALKSIEVVSKLPEPAHSQVVTSYYTGLQSTFICGTCLAVLSFLFSFLIKDYHLHTTVHRSEAPTEASETTPLTA</sequence>
<feature type="transmembrane region" description="Helical" evidence="7">
    <location>
        <begin position="337"/>
        <end position="356"/>
    </location>
</feature>
<protein>
    <recommendedName>
        <fullName evidence="8">Major facilitator superfamily (MFS) profile domain-containing protein</fullName>
    </recommendedName>
</protein>
<evidence type="ECO:0000256" key="5">
    <source>
        <dbReference type="ARBA" id="ARBA00022989"/>
    </source>
</evidence>
<dbReference type="Pfam" id="PF07690">
    <property type="entry name" value="MFS_1"/>
    <property type="match status" value="1"/>
</dbReference>